<evidence type="ECO:0000256" key="7">
    <source>
        <dbReference type="ARBA" id="ARBA00023239"/>
    </source>
</evidence>
<dbReference type="Gene3D" id="3.20.20.60">
    <property type="entry name" value="Phosphoenolpyruvate-binding domains"/>
    <property type="match status" value="1"/>
</dbReference>
<keyword evidence="12" id="KW-0479">Metal-binding</keyword>
<dbReference type="PROSITE" id="PS00161">
    <property type="entry name" value="ISOCITRATE_LYASE"/>
    <property type="match status" value="1"/>
</dbReference>
<evidence type="ECO:0000313" key="14">
    <source>
        <dbReference type="Proteomes" id="UP001143981"/>
    </source>
</evidence>
<evidence type="ECO:0000256" key="2">
    <source>
        <dbReference type="ARBA" id="ARBA00004793"/>
    </source>
</evidence>
<keyword evidence="6" id="KW-0816">Tricarboxylic acid cycle</keyword>
<feature type="binding site" evidence="12">
    <location>
        <position position="174"/>
    </location>
    <ligand>
        <name>Mg(2+)</name>
        <dbReference type="ChEBI" id="CHEBI:18420"/>
    </ligand>
</feature>
<proteinExistence type="inferred from homology"/>
<dbReference type="InterPro" id="IPR039556">
    <property type="entry name" value="ICL/PEPM"/>
</dbReference>
<dbReference type="GO" id="GO:0046421">
    <property type="term" value="F:methylisocitrate lyase activity"/>
    <property type="evidence" value="ECO:0007669"/>
    <property type="project" value="UniProtKB-EC"/>
</dbReference>
<feature type="binding site" evidence="11">
    <location>
        <begin position="431"/>
        <end position="435"/>
    </location>
    <ligand>
        <name>substrate</name>
    </ligand>
</feature>
<evidence type="ECO:0000256" key="12">
    <source>
        <dbReference type="PIRSR" id="PIRSR001362-3"/>
    </source>
</evidence>
<dbReference type="PANTHER" id="PTHR21631">
    <property type="entry name" value="ISOCITRATE LYASE/MALATE SYNTHASE"/>
    <property type="match status" value="1"/>
</dbReference>
<gene>
    <name evidence="13" type="primary">ICL1</name>
    <name evidence="13" type="ORF">LPJ61_006064</name>
</gene>
<evidence type="ECO:0000256" key="10">
    <source>
        <dbReference type="PIRSR" id="PIRSR001362-1"/>
    </source>
</evidence>
<comment type="similarity">
    <text evidence="3 9">Belongs to the isocitrate lyase/PEP mutase superfamily. Isocitrate lyase family.</text>
</comment>
<evidence type="ECO:0000256" key="1">
    <source>
        <dbReference type="ARBA" id="ARBA00001050"/>
    </source>
</evidence>
<evidence type="ECO:0000256" key="4">
    <source>
        <dbReference type="ARBA" id="ARBA00017446"/>
    </source>
</evidence>
<protein>
    <recommendedName>
        <fullName evidence="4 9">Isocitrate lyase</fullName>
    </recommendedName>
</protein>
<comment type="cofactor">
    <cofactor evidence="12">
        <name>Mg(2+)</name>
        <dbReference type="ChEBI" id="CHEBI:18420"/>
    </cofactor>
    <text evidence="12">Can also use Mn(2+) ion.</text>
</comment>
<evidence type="ECO:0000256" key="5">
    <source>
        <dbReference type="ARBA" id="ARBA00022435"/>
    </source>
</evidence>
<dbReference type="OrthoDB" id="4078635at2759"/>
<feature type="binding site" evidence="11">
    <location>
        <position position="466"/>
    </location>
    <ligand>
        <name>substrate</name>
    </ligand>
</feature>
<feature type="active site" description="Proton acceptor" evidence="10">
    <location>
        <position position="212"/>
    </location>
</feature>
<evidence type="ECO:0000313" key="13">
    <source>
        <dbReference type="EMBL" id="KAJ1721264.1"/>
    </source>
</evidence>
<comment type="pathway">
    <text evidence="2">Carbohydrate metabolism; glyoxylate cycle; (S)-malate from isocitrate: step 1/2.</text>
</comment>
<feature type="binding site" evidence="11">
    <location>
        <begin position="103"/>
        <end position="105"/>
    </location>
    <ligand>
        <name>substrate</name>
    </ligand>
</feature>
<reference evidence="13" key="1">
    <citation type="submission" date="2022-07" db="EMBL/GenBank/DDBJ databases">
        <title>Phylogenomic reconstructions and comparative analyses of Kickxellomycotina fungi.</title>
        <authorList>
            <person name="Reynolds N.K."/>
            <person name="Stajich J.E."/>
            <person name="Barry K."/>
            <person name="Grigoriev I.V."/>
            <person name="Crous P."/>
            <person name="Smith M.E."/>
        </authorList>
    </citation>
    <scope>NUCLEOTIDE SEQUENCE</scope>
    <source>
        <strain evidence="13">BCRC 34381</strain>
    </source>
</reference>
<dbReference type="NCBIfam" id="TIGR01346">
    <property type="entry name" value="isocit_lyase"/>
    <property type="match status" value="1"/>
</dbReference>
<dbReference type="InterPro" id="IPR040442">
    <property type="entry name" value="Pyrv_kinase-like_dom_sf"/>
</dbReference>
<comment type="catalytic activity">
    <reaction evidence="1">
        <text>(2S,3R)-3-hydroxybutane-1,2,3-tricarboxylate = pyruvate + succinate</text>
        <dbReference type="Rhea" id="RHEA:16809"/>
        <dbReference type="ChEBI" id="CHEBI:15361"/>
        <dbReference type="ChEBI" id="CHEBI:30031"/>
        <dbReference type="ChEBI" id="CHEBI:57429"/>
        <dbReference type="EC" id="4.1.3.30"/>
    </reaction>
</comment>
<keyword evidence="12" id="KW-0460">Magnesium</keyword>
<dbReference type="PANTHER" id="PTHR21631:SF3">
    <property type="entry name" value="BIFUNCTIONAL GLYOXYLATE CYCLE PROTEIN"/>
    <property type="match status" value="1"/>
</dbReference>
<dbReference type="GO" id="GO:0046872">
    <property type="term" value="F:metal ion binding"/>
    <property type="evidence" value="ECO:0007669"/>
    <property type="project" value="UniProtKB-KW"/>
</dbReference>
<name>A0A9W7XZH4_9FUNG</name>
<dbReference type="GO" id="GO:0004451">
    <property type="term" value="F:isocitrate lyase activity"/>
    <property type="evidence" value="ECO:0007669"/>
    <property type="project" value="UniProtKB-EC"/>
</dbReference>
<dbReference type="InterPro" id="IPR015813">
    <property type="entry name" value="Pyrv/PenolPyrv_kinase-like_dom"/>
</dbReference>
<evidence type="ECO:0000256" key="8">
    <source>
        <dbReference type="ARBA" id="ARBA00023531"/>
    </source>
</evidence>
<evidence type="ECO:0000256" key="6">
    <source>
        <dbReference type="ARBA" id="ARBA00022532"/>
    </source>
</evidence>
<sequence length="546" mass="59474">MTSPTAAQIVDAEEARFREQVAQVNKWWQSPRFRGITRPYTAESIVSKRGSVQPTYLSDEQAKKVFALFERHYAQRSPSHTFGCLDPIQVAQMAKYLETVYVSGWQSSSTASSSNEPGPDLADYPMDTLPRKVDQLFRAQLFHDRRQSEERMSVPAVRRAQLPHIDFLRPIIADADTGHGGITANMKLAKMFVEAGAAGIHIEDQAAGTKKCGHMAGKVLVPVSEHINRLVAIRAQFDIMGTETLLVARTDAEAATLLTSNIDPRDHPFILGATNPALPALAAVMAAAQARGVAGADLERVEKEWSDRAGVKTFADAVADWASQQGSFSAAQIAGFVEQAGRLSNVEARAAALKVFGGKASAVHWDWDAPRPREGYYRYRGGTPACIMRAIAYAPYSDLLWMETAKPILKQAEAFATGVHAVYPDQWLAYNLSPSFNWDAAGLTDADMEAYVPSLGRLGFVWQFITLGGFHATGLSVDMFARNYAARGMYAYVNGIQRQERANGVETLAHQKWSGAKYVDGLMSIATGGVSATAAMGAGVTESQFK</sequence>
<accession>A0A9W7XZH4</accession>
<comment type="catalytic activity">
    <reaction evidence="8">
        <text>D-threo-isocitrate = glyoxylate + succinate</text>
        <dbReference type="Rhea" id="RHEA:13245"/>
        <dbReference type="ChEBI" id="CHEBI:15562"/>
        <dbReference type="ChEBI" id="CHEBI:30031"/>
        <dbReference type="ChEBI" id="CHEBI:36655"/>
        <dbReference type="EC" id="4.1.3.1"/>
    </reaction>
</comment>
<dbReference type="EMBL" id="JANBOI010002530">
    <property type="protein sequence ID" value="KAJ1721264.1"/>
    <property type="molecule type" value="Genomic_DNA"/>
</dbReference>
<dbReference type="InterPro" id="IPR018523">
    <property type="entry name" value="Isocitrate_lyase_ph_CS"/>
</dbReference>
<dbReference type="Proteomes" id="UP001143981">
    <property type="component" value="Unassembled WGS sequence"/>
</dbReference>
<evidence type="ECO:0000256" key="3">
    <source>
        <dbReference type="ARBA" id="ARBA00005704"/>
    </source>
</evidence>
<organism evidence="13 14">
    <name type="scientific">Coemansia biformis</name>
    <dbReference type="NCBI Taxonomy" id="1286918"/>
    <lineage>
        <taxon>Eukaryota</taxon>
        <taxon>Fungi</taxon>
        <taxon>Fungi incertae sedis</taxon>
        <taxon>Zoopagomycota</taxon>
        <taxon>Kickxellomycotina</taxon>
        <taxon>Kickxellomycetes</taxon>
        <taxon>Kickxellales</taxon>
        <taxon>Kickxellaceae</taxon>
        <taxon>Coemansia</taxon>
    </lineage>
</organism>
<evidence type="ECO:0000256" key="11">
    <source>
        <dbReference type="PIRSR" id="PIRSR001362-2"/>
    </source>
</evidence>
<dbReference type="FunFam" id="1.10.10.850:FF:000001">
    <property type="entry name" value="Isocitrate lyase"/>
    <property type="match status" value="1"/>
</dbReference>
<dbReference type="Pfam" id="PF00463">
    <property type="entry name" value="ICL"/>
    <property type="match status" value="1"/>
</dbReference>
<feature type="binding site" evidence="11">
    <location>
        <begin position="213"/>
        <end position="214"/>
    </location>
    <ligand>
        <name>substrate</name>
    </ligand>
</feature>
<keyword evidence="14" id="KW-1185">Reference proteome</keyword>
<keyword evidence="5" id="KW-0329">Glyoxylate bypass</keyword>
<feature type="binding site" evidence="11">
    <location>
        <position position="249"/>
    </location>
    <ligand>
        <name>substrate</name>
    </ligand>
</feature>
<evidence type="ECO:0000256" key="9">
    <source>
        <dbReference type="PIRNR" id="PIRNR001362"/>
    </source>
</evidence>
<dbReference type="AlphaFoldDB" id="A0A9W7XZH4"/>
<dbReference type="SUPFAM" id="SSF51621">
    <property type="entry name" value="Phosphoenolpyruvate/pyruvate domain"/>
    <property type="match status" value="1"/>
</dbReference>
<dbReference type="CDD" id="cd00377">
    <property type="entry name" value="ICL_PEPM"/>
    <property type="match status" value="1"/>
</dbReference>
<dbReference type="PIRSF" id="PIRSF001362">
    <property type="entry name" value="Isocit_lyase"/>
    <property type="match status" value="1"/>
</dbReference>
<dbReference type="InterPro" id="IPR006254">
    <property type="entry name" value="Isocitrate_lyase"/>
</dbReference>
<keyword evidence="7 9" id="KW-0456">Lyase</keyword>
<comment type="caution">
    <text evidence="13">The sequence shown here is derived from an EMBL/GenBank/DDBJ whole genome shotgun (WGS) entry which is preliminary data.</text>
</comment>
<dbReference type="Gene3D" id="1.10.10.850">
    <property type="match status" value="1"/>
</dbReference>
<dbReference type="GO" id="GO:0006097">
    <property type="term" value="P:glyoxylate cycle"/>
    <property type="evidence" value="ECO:0007669"/>
    <property type="project" value="UniProtKB-KW"/>
</dbReference>
<dbReference type="GO" id="GO:0006099">
    <property type="term" value="P:tricarboxylic acid cycle"/>
    <property type="evidence" value="ECO:0007669"/>
    <property type="project" value="UniProtKB-KW"/>
</dbReference>